<feature type="domain" description="DUF4954" evidence="1">
    <location>
        <begin position="42"/>
        <end position="483"/>
    </location>
</feature>
<dbReference type="InterPro" id="IPR032533">
    <property type="entry name" value="DUF4954"/>
</dbReference>
<dbReference type="KEGG" id="tpp:TPASS_0851"/>
<organism evidence="2 3">
    <name type="scientific">Treponema pallidum subsp. pallidum (strain SS14)</name>
    <dbReference type="NCBI Taxonomy" id="455434"/>
    <lineage>
        <taxon>Bacteria</taxon>
        <taxon>Pseudomonadati</taxon>
        <taxon>Spirochaetota</taxon>
        <taxon>Spirochaetia</taxon>
        <taxon>Spirochaetales</taxon>
        <taxon>Treponemataceae</taxon>
        <taxon>Treponema</taxon>
    </lineage>
</organism>
<reference evidence="2 3" key="1">
    <citation type="journal article" date="2008" name="BMC Microbiol.">
        <title>Complete genome sequence of Treponema pallidum ssp. pallidum strain SS14 determined with oligonucleotide arrays.</title>
        <authorList>
            <person name="Matejkova P."/>
            <person name="Strouhal M."/>
            <person name="Smajs D."/>
            <person name="Norris S.J."/>
            <person name="Palzkill T."/>
            <person name="Petrosino J.F."/>
            <person name="Sodergren E."/>
            <person name="Norton J.E."/>
            <person name="Singh J."/>
            <person name="Richmond T.A."/>
            <person name="Molla M.N."/>
            <person name="Albert T.J."/>
            <person name="Weinstock G.M."/>
        </authorList>
    </citation>
    <scope>NUCLEOTIDE SEQUENCE [LARGE SCALE GENOMIC DNA]</scope>
    <source>
        <strain evidence="2 3">SS14</strain>
    </source>
</reference>
<evidence type="ECO:0000313" key="2">
    <source>
        <dbReference type="EMBL" id="ACD71268.1"/>
    </source>
</evidence>
<evidence type="ECO:0000259" key="1">
    <source>
        <dbReference type="Pfam" id="PF16314"/>
    </source>
</evidence>
<dbReference type="Proteomes" id="UP000001202">
    <property type="component" value="Chromosome"/>
</dbReference>
<dbReference type="GeneID" id="93876609"/>
<dbReference type="EMBL" id="CP000805">
    <property type="protein sequence ID" value="ACD71268.1"/>
    <property type="molecule type" value="Genomic_DNA"/>
</dbReference>
<dbReference type="SUPFAM" id="SSF51161">
    <property type="entry name" value="Trimeric LpxA-like enzymes"/>
    <property type="match status" value="1"/>
</dbReference>
<accession>A0A0H3BJG2</accession>
<dbReference type="Pfam" id="PF16314">
    <property type="entry name" value="DUF4954"/>
    <property type="match status" value="1"/>
</dbReference>
<dbReference type="Gene3D" id="2.160.10.10">
    <property type="entry name" value="Hexapeptide repeat proteins"/>
    <property type="match status" value="1"/>
</dbReference>
<protein>
    <recommendedName>
        <fullName evidence="1">DUF4954 domain-containing protein</fullName>
    </recommendedName>
</protein>
<dbReference type="PATRIC" id="fig|455434.6.peg.840"/>
<name>A0A0H3BJG2_TREPS</name>
<dbReference type="AlphaFoldDB" id="A0A0H3BJG2"/>
<gene>
    <name evidence="2" type="ordered locus">TPASS_0851</name>
</gene>
<proteinExistence type="predicted"/>
<evidence type="ECO:0000313" key="3">
    <source>
        <dbReference type="Proteomes" id="UP000001202"/>
    </source>
</evidence>
<sequence length="724" mass="81941">MRVQILDLPSFGYHFITQTHIPRGKDEYYLRFSQSAEPPRAWRPLSKEEIHTLIQKGNHCDTWHDVLVADPFDASLIRNSSFAGLVRIASLERRLLRYHDFTVPTGITHSTLISCDVGENCAIHHCAYISHYIIGNHVILSRIDELCTTNHAKFGAGIIKDGEQEAVRITIDPLNETGGRKIFPFVGMIAADAFLWACHRDRTLLMQRFESMTQQQHDTRRGYYGTIETQSVIKSCRIIKDVCFGPGSYVKGANKLKNLTVQSSLQEPTQIGEGVELVNGVIGYGCRVFYGVKAVRFVLGNNCALKYGTRLIHSVLGDNSTISCCEVLNALIFPYHEQHHNNSFLIAALIRGQSNIAAGSTIGSNHNTRKNDGEIIAGRGFWSGLASTLKHNCRFASFVLITGKNYPAELDIPFPFSLVTNNERENRLEIMPAYYWLYNMYAIERNEKKFAARDKRKTKTQTVEISVFAPDTIGEIENALALLDSAIERAWVNAGNSALTAEDIVLKHPTKAQTIPVLLTGIEHSTRSTLVLKPLEARKAYRDILIWYCTKTLLSFFEQTTRCISHFTSHDPKTITHNWVNMGGQLVPEDKFETLLQNIETGKFKSWHHIHKEYDALAATYETDKALHAYAVLCSLARTRIDAPLLCTYVQHAITIEKYRVTQIHKTRCKDYLNPFREITYRNPLERNAVLGTPEEDQLIRTTEEESAHLCALYARYIAPPHLG</sequence>
<dbReference type="SMR" id="A0A0H3BJG2"/>
<dbReference type="RefSeq" id="WP_010882295.1">
    <property type="nucleotide sequence ID" value="NC_010741.1"/>
</dbReference>
<dbReference type="InterPro" id="IPR011004">
    <property type="entry name" value="Trimer_LpxA-like_sf"/>
</dbReference>